<organism evidence="24 25">
    <name type="scientific">Sinocyclocheilus anshuiensis</name>
    <dbReference type="NCBI Taxonomy" id="1608454"/>
    <lineage>
        <taxon>Eukaryota</taxon>
        <taxon>Metazoa</taxon>
        <taxon>Chordata</taxon>
        <taxon>Craniata</taxon>
        <taxon>Vertebrata</taxon>
        <taxon>Euteleostomi</taxon>
        <taxon>Actinopterygii</taxon>
        <taxon>Neopterygii</taxon>
        <taxon>Teleostei</taxon>
        <taxon>Ostariophysi</taxon>
        <taxon>Cypriniformes</taxon>
        <taxon>Cyprinidae</taxon>
        <taxon>Cyprininae</taxon>
        <taxon>Sinocyclocheilus</taxon>
    </lineage>
</organism>
<dbReference type="PANTHER" id="PTHR42985">
    <property type="entry name" value="SODIUM-COUPLED MONOCARBOXYLATE TRANSPORTER"/>
    <property type="match status" value="1"/>
</dbReference>
<evidence type="ECO:0000256" key="23">
    <source>
        <dbReference type="SAM" id="Phobius"/>
    </source>
</evidence>
<evidence type="ECO:0000256" key="14">
    <source>
        <dbReference type="ARBA" id="ARBA00036099"/>
    </source>
</evidence>
<evidence type="ECO:0000256" key="16">
    <source>
        <dbReference type="ARBA" id="ARBA00050457"/>
    </source>
</evidence>
<evidence type="ECO:0000256" key="9">
    <source>
        <dbReference type="ARBA" id="ARBA00023065"/>
    </source>
</evidence>
<name>A0A671N410_9TELE</name>
<evidence type="ECO:0000256" key="13">
    <source>
        <dbReference type="ARBA" id="ARBA00023267"/>
    </source>
</evidence>
<keyword evidence="11" id="KW-0325">Glycoprotein</keyword>
<evidence type="ECO:0000256" key="11">
    <source>
        <dbReference type="ARBA" id="ARBA00023180"/>
    </source>
</evidence>
<comment type="subcellular location">
    <subcellularLocation>
        <location evidence="1">Apical cell membrane</location>
        <topology evidence="1">Multi-pass membrane protein</topology>
    </subcellularLocation>
</comment>
<dbReference type="InterPro" id="IPR001734">
    <property type="entry name" value="Na/solute_symporter"/>
</dbReference>
<keyword evidence="3" id="KW-0813">Transport</keyword>
<gene>
    <name evidence="24" type="primary">slc5a6b</name>
</gene>
<keyword evidence="10 23" id="KW-0472">Membrane</keyword>
<evidence type="ECO:0000313" key="25">
    <source>
        <dbReference type="Proteomes" id="UP000472260"/>
    </source>
</evidence>
<feature type="transmembrane region" description="Helical" evidence="23">
    <location>
        <begin position="6"/>
        <end position="28"/>
    </location>
</feature>
<dbReference type="GO" id="GO:0090482">
    <property type="term" value="F:vitamin transmembrane transporter activity"/>
    <property type="evidence" value="ECO:0007669"/>
    <property type="project" value="UniProtKB-ARBA"/>
</dbReference>
<dbReference type="Gene3D" id="1.20.1730.10">
    <property type="entry name" value="Sodium/glucose cotransporter"/>
    <property type="match status" value="1"/>
</dbReference>
<reference evidence="24" key="2">
    <citation type="submission" date="2025-09" db="UniProtKB">
        <authorList>
            <consortium name="Ensembl"/>
        </authorList>
    </citation>
    <scope>IDENTIFICATION</scope>
</reference>
<feature type="transmembrane region" description="Helical" evidence="23">
    <location>
        <begin position="274"/>
        <end position="297"/>
    </location>
</feature>
<evidence type="ECO:0000256" key="6">
    <source>
        <dbReference type="ARBA" id="ARBA00022847"/>
    </source>
</evidence>
<evidence type="ECO:0000256" key="2">
    <source>
        <dbReference type="ARBA" id="ARBA00006434"/>
    </source>
</evidence>
<feature type="transmembrane region" description="Helical" evidence="23">
    <location>
        <begin position="188"/>
        <end position="206"/>
    </location>
</feature>
<comment type="catalytic activity">
    <reaction evidence="16">
        <text>(R)-lipoate(out) + 2 Na(+)(out) = (R)-lipoate(in) + 2 Na(+)(in)</text>
        <dbReference type="Rhea" id="RHEA:73379"/>
        <dbReference type="ChEBI" id="CHEBI:29101"/>
        <dbReference type="ChEBI" id="CHEBI:83088"/>
    </reaction>
</comment>
<dbReference type="GO" id="GO:0016324">
    <property type="term" value="C:apical plasma membrane"/>
    <property type="evidence" value="ECO:0007669"/>
    <property type="project" value="UniProtKB-SubCell"/>
</dbReference>
<evidence type="ECO:0000256" key="7">
    <source>
        <dbReference type="ARBA" id="ARBA00022989"/>
    </source>
</evidence>
<keyword evidence="12" id="KW-0739">Sodium transport</keyword>
<dbReference type="GO" id="GO:0015075">
    <property type="term" value="F:monoatomic ion transmembrane transporter activity"/>
    <property type="evidence" value="ECO:0007669"/>
    <property type="project" value="UniProtKB-ARBA"/>
</dbReference>
<keyword evidence="7 23" id="KW-1133">Transmembrane helix</keyword>
<keyword evidence="5 23" id="KW-0812">Transmembrane</keyword>
<feature type="transmembrane region" description="Helical" evidence="23">
    <location>
        <begin position="235"/>
        <end position="253"/>
    </location>
</feature>
<dbReference type="AlphaFoldDB" id="A0A671N410"/>
<feature type="transmembrane region" description="Helical" evidence="23">
    <location>
        <begin position="79"/>
        <end position="102"/>
    </location>
</feature>
<feature type="transmembrane region" description="Helical" evidence="23">
    <location>
        <begin position="434"/>
        <end position="456"/>
    </location>
</feature>
<feature type="transmembrane region" description="Helical" evidence="23">
    <location>
        <begin position="376"/>
        <end position="397"/>
    </location>
</feature>
<evidence type="ECO:0000256" key="3">
    <source>
        <dbReference type="ARBA" id="ARBA00022448"/>
    </source>
</evidence>
<keyword evidence="13" id="KW-0092">Biotin</keyword>
<dbReference type="Proteomes" id="UP000472260">
    <property type="component" value="Unassembled WGS sequence"/>
</dbReference>
<keyword evidence="8" id="KW-0915">Sodium</keyword>
<protein>
    <recommendedName>
        <fullName evidence="20">Sodium-dependent multivitamin transporter</fullName>
    </recommendedName>
    <alternativeName>
        <fullName evidence="21">Solute carrier family 5 member 6</fullName>
    </alternativeName>
</protein>
<evidence type="ECO:0000256" key="17">
    <source>
        <dbReference type="ARBA" id="ARBA00052729"/>
    </source>
</evidence>
<evidence type="ECO:0000256" key="15">
    <source>
        <dbReference type="ARBA" id="ARBA00050243"/>
    </source>
</evidence>
<dbReference type="GO" id="GO:0015293">
    <property type="term" value="F:symporter activity"/>
    <property type="evidence" value="ECO:0007669"/>
    <property type="project" value="UniProtKB-KW"/>
</dbReference>
<dbReference type="Pfam" id="PF00474">
    <property type="entry name" value="SSF"/>
    <property type="match status" value="1"/>
</dbReference>
<dbReference type="PROSITE" id="PS00456">
    <property type="entry name" value="NA_SOLUT_SYMP_1"/>
    <property type="match status" value="1"/>
</dbReference>
<comment type="catalytic activity">
    <reaction evidence="15">
        <text>(R)-pantothenate(out) + 2 Na(+)(out) = (R)-pantothenate(in) + 2 Na(+)(in)</text>
        <dbReference type="Rhea" id="RHEA:73371"/>
        <dbReference type="ChEBI" id="CHEBI:29032"/>
        <dbReference type="ChEBI" id="CHEBI:29101"/>
    </reaction>
</comment>
<feature type="transmembrane region" description="Helical" evidence="23">
    <location>
        <begin position="334"/>
        <end position="355"/>
    </location>
</feature>
<keyword evidence="25" id="KW-1185">Reference proteome</keyword>
<comment type="function">
    <text evidence="18">Sodium-dependent multivitamin transporter that mediates the electrogenic transport of pantothenate, biotin, lipoate and iodide. Functions as a Na(+)-coupled substrate symporter where the stoichiometry of Na(+):substrate is 2:1, creating an electrochemical Na(+) gradient used as driving force for substrate uptake. Required for biotin and pantothenate uptake in the intestine across the brush border membrane. Plays a role in the maintenance of intestinal mucosa integrity, by providing the gut mucosa with biotin. Contributes to the luminal uptake of biotin and pantothenate into the brain across the blood-brain barrier.</text>
</comment>
<evidence type="ECO:0000256" key="21">
    <source>
        <dbReference type="ARBA" id="ARBA00078601"/>
    </source>
</evidence>
<keyword evidence="6" id="KW-0769">Symport</keyword>
<feature type="transmembrane region" description="Helical" evidence="23">
    <location>
        <begin position="403"/>
        <end position="427"/>
    </location>
</feature>
<evidence type="ECO:0000256" key="1">
    <source>
        <dbReference type="ARBA" id="ARBA00004424"/>
    </source>
</evidence>
<evidence type="ECO:0000256" key="5">
    <source>
        <dbReference type="ARBA" id="ARBA00022692"/>
    </source>
</evidence>
<dbReference type="GO" id="GO:0015887">
    <property type="term" value="P:pantothenate transmembrane transport"/>
    <property type="evidence" value="ECO:0007669"/>
    <property type="project" value="UniProtKB-ARBA"/>
</dbReference>
<feature type="transmembrane region" description="Helical" evidence="23">
    <location>
        <begin position="487"/>
        <end position="507"/>
    </location>
</feature>
<comment type="catalytic activity">
    <reaction evidence="14">
        <text>iodide(out) + 2 Na(+)(out) = iodide(in) + 2 Na(+)(in)</text>
        <dbReference type="Rhea" id="RHEA:71207"/>
        <dbReference type="ChEBI" id="CHEBI:16382"/>
        <dbReference type="ChEBI" id="CHEBI:29101"/>
    </reaction>
</comment>
<evidence type="ECO:0000313" key="24">
    <source>
        <dbReference type="Ensembl" id="ENSSANP00000040107.1"/>
    </source>
</evidence>
<dbReference type="GO" id="GO:0006814">
    <property type="term" value="P:sodium ion transport"/>
    <property type="evidence" value="ECO:0007669"/>
    <property type="project" value="UniProtKB-KW"/>
</dbReference>
<keyword evidence="4" id="KW-1003">Cell membrane</keyword>
<feature type="transmembrane region" description="Helical" evidence="23">
    <location>
        <begin position="123"/>
        <end position="142"/>
    </location>
</feature>
<dbReference type="InterPro" id="IPR018212">
    <property type="entry name" value="Na/solute_symporter_CS"/>
</dbReference>
<proteinExistence type="inferred from homology"/>
<dbReference type="PROSITE" id="PS50283">
    <property type="entry name" value="NA_SOLUT_SYMP_3"/>
    <property type="match status" value="1"/>
</dbReference>
<comment type="catalytic activity">
    <reaction evidence="17">
        <text>biotin(out) + 2 Na(+)(out) = biotin(in) + 2 Na(+)(in)</text>
        <dbReference type="Rhea" id="RHEA:73375"/>
        <dbReference type="ChEBI" id="CHEBI:29101"/>
        <dbReference type="ChEBI" id="CHEBI:57586"/>
    </reaction>
</comment>
<evidence type="ECO:0000256" key="10">
    <source>
        <dbReference type="ARBA" id="ARBA00023136"/>
    </source>
</evidence>
<comment type="similarity">
    <text evidence="2 22">Belongs to the sodium:solute symporter (SSF) (TC 2.A.21) family.</text>
</comment>
<evidence type="ECO:0000256" key="18">
    <source>
        <dbReference type="ARBA" id="ARBA00058802"/>
    </source>
</evidence>
<feature type="transmembrane region" description="Helical" evidence="23">
    <location>
        <begin position="48"/>
        <end position="67"/>
    </location>
</feature>
<evidence type="ECO:0000256" key="4">
    <source>
        <dbReference type="ARBA" id="ARBA00022475"/>
    </source>
</evidence>
<accession>A0A671N410</accession>
<dbReference type="GO" id="GO:0098660">
    <property type="term" value="P:inorganic ion transmembrane transport"/>
    <property type="evidence" value="ECO:0007669"/>
    <property type="project" value="UniProtKB-ARBA"/>
</dbReference>
<evidence type="ECO:0000256" key="12">
    <source>
        <dbReference type="ARBA" id="ARBA00023201"/>
    </source>
</evidence>
<dbReference type="PANTHER" id="PTHR42985:SF2">
    <property type="entry name" value="SODIUM-DEPENDENT MULTIVITAMIN TRANSPORTER"/>
    <property type="match status" value="1"/>
</dbReference>
<comment type="subunit">
    <text evidence="19">Interacts with PDZD11.</text>
</comment>
<dbReference type="NCBIfam" id="TIGR00813">
    <property type="entry name" value="sss"/>
    <property type="match status" value="1"/>
</dbReference>
<reference evidence="24" key="1">
    <citation type="submission" date="2025-08" db="UniProtKB">
        <authorList>
            <consortium name="Ensembl"/>
        </authorList>
    </citation>
    <scope>IDENTIFICATION</scope>
</reference>
<evidence type="ECO:0000256" key="19">
    <source>
        <dbReference type="ARBA" id="ARBA00061728"/>
    </source>
</evidence>
<keyword evidence="9" id="KW-0406">Ion transport</keyword>
<sequence>MPYFTIIDYVIFALLLVASMAIGLYYAFTGGRQSTTQEFMYADRSMKCLPLSLSLMATFQSAVAIIGTPAEVYANGTQYWFIGCCYILGLLIPAHIFIPMFYRLHLTSVYQYLELRFCKAVRICGTVTFIFQMVIYMGVGIYTPALALNAVTGFHLWGAVLATGLVCTLYTALGGLKAVVWTDVFQTVVMFTGQLAVIIVGVHQAGGLSDAWVKVRDGGRISGIDLNPDPTVRHTFWTLGVGGVFLMLSLYGVNQAQVQRYLSSRTEKEAVMSCYMVFPCLQVALMLSCLMGLVMYACYGNNSPLEQQYITSKDQMVLYFVMDMLQNFPGLPGLFVACLFSASLSTISSAFNSLATVTMVDLIKPHYSMTEARATLLSKMLALSYGIICVAMAYVVHLMNSSVLQAALSIFGMVGGPLLGLFCLGIFFPCANSIGAVTGLAAGLVMAFWVGIGGFLSRMPSSVQVLPFNSTNTVRPAGLNGLYSLSYMWYSALNSSTVVLIGLIISFMTGPTKGDDVASGTVYPVMRTAQSLLHKLVKLSACCTSPEHTVRWS</sequence>
<evidence type="ECO:0000256" key="22">
    <source>
        <dbReference type="RuleBase" id="RU362091"/>
    </source>
</evidence>
<feature type="transmembrane region" description="Helical" evidence="23">
    <location>
        <begin position="154"/>
        <end position="176"/>
    </location>
</feature>
<dbReference type="Ensembl" id="ENSSANT00000042676.1">
    <property type="protein sequence ID" value="ENSSANP00000040107.1"/>
    <property type="gene ID" value="ENSSANG00000020235.1"/>
</dbReference>
<dbReference type="FunFam" id="1.20.1730.10:FF:000011">
    <property type="entry name" value="sodium-dependent multivitamin transporter isoform X1"/>
    <property type="match status" value="1"/>
</dbReference>
<dbReference type="InterPro" id="IPR038377">
    <property type="entry name" value="Na/Glc_symporter_sf"/>
</dbReference>
<dbReference type="InterPro" id="IPR051163">
    <property type="entry name" value="Sodium:Solute_Symporter_SSF"/>
</dbReference>
<evidence type="ECO:0000256" key="8">
    <source>
        <dbReference type="ARBA" id="ARBA00023053"/>
    </source>
</evidence>
<evidence type="ECO:0000256" key="20">
    <source>
        <dbReference type="ARBA" id="ARBA00073170"/>
    </source>
</evidence>